<keyword evidence="2 4" id="KW-0378">Hydrolase</keyword>
<feature type="region of interest" description="Disordered" evidence="5">
    <location>
        <begin position="81"/>
        <end position="116"/>
    </location>
</feature>
<dbReference type="eggNOG" id="COG4124">
    <property type="taxonomic scope" value="Bacteria"/>
</dbReference>
<gene>
    <name evidence="8" type="ordered locus">FraEuI1c_0644</name>
</gene>
<dbReference type="Proteomes" id="UP000002484">
    <property type="component" value="Chromosome"/>
</dbReference>
<evidence type="ECO:0000256" key="1">
    <source>
        <dbReference type="ARBA" id="ARBA00007754"/>
    </source>
</evidence>
<keyword evidence="9" id="KW-1185">Reference proteome</keyword>
<evidence type="ECO:0000256" key="4">
    <source>
        <dbReference type="PROSITE-ProRule" id="PRU01100"/>
    </source>
</evidence>
<protein>
    <recommendedName>
        <fullName evidence="7">GH26 domain-containing protein</fullName>
    </recommendedName>
</protein>
<dbReference type="InterPro" id="IPR000805">
    <property type="entry name" value="Glyco_hydro_26"/>
</dbReference>
<proteinExistence type="inferred from homology"/>
<evidence type="ECO:0000256" key="5">
    <source>
        <dbReference type="SAM" id="MobiDB-lite"/>
    </source>
</evidence>
<dbReference type="SUPFAM" id="SSF51445">
    <property type="entry name" value="(Trans)glycosidases"/>
    <property type="match status" value="1"/>
</dbReference>
<feature type="active site" description="Nucleophile" evidence="4">
    <location>
        <position position="345"/>
    </location>
</feature>
<dbReference type="Pfam" id="PF02156">
    <property type="entry name" value="Glyco_hydro_26"/>
    <property type="match status" value="1"/>
</dbReference>
<comment type="similarity">
    <text evidence="1 4">Belongs to the glycosyl hydrolase 26 family.</text>
</comment>
<feature type="active site" description="Proton donor" evidence="4">
    <location>
        <position position="230"/>
    </location>
</feature>
<dbReference type="AlphaFoldDB" id="E3JCM6"/>
<dbReference type="InterPro" id="IPR022790">
    <property type="entry name" value="GH26_dom"/>
</dbReference>
<keyword evidence="3 4" id="KW-0326">Glycosidase</keyword>
<evidence type="ECO:0000313" key="9">
    <source>
        <dbReference type="Proteomes" id="UP000002484"/>
    </source>
</evidence>
<sequence>MPQRGTQERTREARSGQQPPSGWYDRLVELSGGPERFRGRVLPGVALALVAVLGLTAWAVTTRSGSNGGGFVAVAPATTSAPTEDAAAGPDQAAAPTRAKARPAATTGAWPTGVNSGDTITDANAFARFRGRPNDVVVLFTARDSWSSITDPWIGKSPEKFANFPGTWSISYPLFPDPAVGTPKSQLPQWSADHMAACVQHQYDGYFRQIGAWLNSQPNRANSFVRIGWEFNGDWFSWQATDPDTYKQCFHNEAAALLSVDPHARIDWTVNAHTTLPNSTHGDPFRAYPGDDVVDVIGVDTYDQYPPSPTVSAFDEQCGMPSPTPGLCTVIAFASKHRKLFSVPEWGVVGKDSGAGRAGAAGGDNPTYIAQMAATFRQYNSMLAYEAYYNNSEPNNVRSSLANPQLQPRAARAYQSLWN</sequence>
<evidence type="ECO:0000256" key="6">
    <source>
        <dbReference type="SAM" id="Phobius"/>
    </source>
</evidence>
<dbReference type="HOGENOM" id="CLU_033703_0_0_11"/>
<reference evidence="8 9" key="1">
    <citation type="submission" date="2010-10" db="EMBL/GenBank/DDBJ databases">
        <title>Complete sequence of Frankia sp. EuI1c.</title>
        <authorList>
            <consortium name="US DOE Joint Genome Institute"/>
            <person name="Lucas S."/>
            <person name="Copeland A."/>
            <person name="Lapidus A."/>
            <person name="Cheng J.-F."/>
            <person name="Bruce D."/>
            <person name="Goodwin L."/>
            <person name="Pitluck S."/>
            <person name="Chertkov O."/>
            <person name="Detter J.C."/>
            <person name="Han C."/>
            <person name="Tapia R."/>
            <person name="Land M."/>
            <person name="Hauser L."/>
            <person name="Jeffries C."/>
            <person name="Kyrpides N."/>
            <person name="Ivanova N."/>
            <person name="Mikhailova N."/>
            <person name="Beauchemin N."/>
            <person name="Sen A."/>
            <person name="Sur S.A."/>
            <person name="Gtari M."/>
            <person name="Wall L."/>
            <person name="Tisa L."/>
            <person name="Woyke T."/>
        </authorList>
    </citation>
    <scope>NUCLEOTIDE SEQUENCE [LARGE SCALE GENOMIC DNA]</scope>
    <source>
        <strain evidence="9">DSM 45817 / CECT 9037 / EuI1c</strain>
    </source>
</reference>
<dbReference type="STRING" id="298654.FraEuI1c_0644"/>
<dbReference type="EMBL" id="CP002299">
    <property type="protein sequence ID" value="ADP78722.1"/>
    <property type="molecule type" value="Genomic_DNA"/>
</dbReference>
<dbReference type="PANTHER" id="PTHR40079:SF4">
    <property type="entry name" value="GH26 DOMAIN-CONTAINING PROTEIN-RELATED"/>
    <property type="match status" value="1"/>
</dbReference>
<dbReference type="InterPro" id="IPR017853">
    <property type="entry name" value="GH"/>
</dbReference>
<dbReference type="OrthoDB" id="3684589at2"/>
<keyword evidence="6" id="KW-1133">Transmembrane helix</keyword>
<dbReference type="InParanoid" id="E3JCM6"/>
<dbReference type="KEGG" id="fri:FraEuI1c_0644"/>
<dbReference type="Gene3D" id="3.20.20.80">
    <property type="entry name" value="Glycosidases"/>
    <property type="match status" value="1"/>
</dbReference>
<feature type="transmembrane region" description="Helical" evidence="6">
    <location>
        <begin position="41"/>
        <end position="60"/>
    </location>
</feature>
<evidence type="ECO:0000313" key="8">
    <source>
        <dbReference type="EMBL" id="ADP78722.1"/>
    </source>
</evidence>
<evidence type="ECO:0000256" key="3">
    <source>
        <dbReference type="ARBA" id="ARBA00023295"/>
    </source>
</evidence>
<keyword evidence="6" id="KW-0472">Membrane</keyword>
<dbReference type="RefSeq" id="WP_013421844.1">
    <property type="nucleotide sequence ID" value="NC_014666.1"/>
</dbReference>
<keyword evidence="6" id="KW-0812">Transmembrane</keyword>
<accession>E3JCM6</accession>
<organism evidence="8 9">
    <name type="scientific">Pseudofrankia inefficax (strain DSM 45817 / CECT 9037 / DDB 130130 / EuI1c)</name>
    <name type="common">Frankia inefficax</name>
    <dbReference type="NCBI Taxonomy" id="298654"/>
    <lineage>
        <taxon>Bacteria</taxon>
        <taxon>Bacillati</taxon>
        <taxon>Actinomycetota</taxon>
        <taxon>Actinomycetes</taxon>
        <taxon>Frankiales</taxon>
        <taxon>Frankiaceae</taxon>
        <taxon>Pseudofrankia</taxon>
    </lineage>
</organism>
<feature type="compositionally biased region" description="Basic and acidic residues" evidence="5">
    <location>
        <begin position="1"/>
        <end position="14"/>
    </location>
</feature>
<feature type="compositionally biased region" description="Low complexity" evidence="5">
    <location>
        <begin position="81"/>
        <end position="109"/>
    </location>
</feature>
<dbReference type="GO" id="GO:0016985">
    <property type="term" value="F:mannan endo-1,4-beta-mannosidase activity"/>
    <property type="evidence" value="ECO:0007669"/>
    <property type="project" value="InterPro"/>
</dbReference>
<dbReference type="PROSITE" id="PS51764">
    <property type="entry name" value="GH26"/>
    <property type="match status" value="1"/>
</dbReference>
<dbReference type="GO" id="GO:0006080">
    <property type="term" value="P:substituted mannan metabolic process"/>
    <property type="evidence" value="ECO:0007669"/>
    <property type="project" value="InterPro"/>
</dbReference>
<feature type="region of interest" description="Disordered" evidence="5">
    <location>
        <begin position="1"/>
        <end position="24"/>
    </location>
</feature>
<name>E3JCM6_PSEI1</name>
<evidence type="ECO:0000259" key="7">
    <source>
        <dbReference type="PROSITE" id="PS51764"/>
    </source>
</evidence>
<evidence type="ECO:0000256" key="2">
    <source>
        <dbReference type="ARBA" id="ARBA00022801"/>
    </source>
</evidence>
<feature type="domain" description="GH26" evidence="7">
    <location>
        <begin position="97"/>
        <end position="419"/>
    </location>
</feature>
<dbReference type="PANTHER" id="PTHR40079">
    <property type="entry name" value="MANNAN ENDO-1,4-BETA-MANNOSIDASE E-RELATED"/>
    <property type="match status" value="1"/>
</dbReference>